<dbReference type="EMBL" id="MT138147">
    <property type="protein sequence ID" value="QKN88958.1"/>
    <property type="molecule type" value="Genomic_RNA"/>
</dbReference>
<evidence type="ECO:0000256" key="4">
    <source>
        <dbReference type="ARBA" id="ARBA00022484"/>
    </source>
</evidence>
<keyword evidence="5" id="KW-0167">Capsid protein</keyword>
<keyword evidence="15" id="KW-0472">Membrane</keyword>
<dbReference type="GO" id="GO:0039617">
    <property type="term" value="C:T=3 icosahedral viral capsid"/>
    <property type="evidence" value="ECO:0007669"/>
    <property type="project" value="UniProtKB-KW"/>
</dbReference>
<feature type="transmembrane region" description="Helical" evidence="15">
    <location>
        <begin position="993"/>
        <end position="1018"/>
    </location>
</feature>
<dbReference type="Pfam" id="PF19223">
    <property type="entry name" value="Chropara_Vmeth"/>
    <property type="match status" value="1"/>
</dbReference>
<evidence type="ECO:0000256" key="8">
    <source>
        <dbReference type="ARBA" id="ARBA00022695"/>
    </source>
</evidence>
<dbReference type="InterPro" id="IPR000937">
    <property type="entry name" value="Capsid_prot_S-dom_vir"/>
</dbReference>
<keyword evidence="4" id="KW-0696">RNA-directed RNA polymerase</keyword>
<keyword evidence="12" id="KW-0693">Viral RNA replication</keyword>
<dbReference type="SUPFAM" id="SSF88633">
    <property type="entry name" value="Positive stranded ssRNA viruses"/>
    <property type="match status" value="1"/>
</dbReference>
<evidence type="ECO:0000259" key="16">
    <source>
        <dbReference type="PROSITE" id="PS50507"/>
    </source>
</evidence>
<keyword evidence="10" id="KW-0547">Nucleotide-binding</keyword>
<keyword evidence="9" id="KW-0788">Thiol protease</keyword>
<dbReference type="InterPro" id="IPR043502">
    <property type="entry name" value="DNA/RNA_pol_sf"/>
</dbReference>
<dbReference type="GO" id="GO:0005198">
    <property type="term" value="F:structural molecule activity"/>
    <property type="evidence" value="ECO:0007669"/>
    <property type="project" value="InterPro"/>
</dbReference>
<evidence type="ECO:0000256" key="2">
    <source>
        <dbReference type="ARBA" id="ARBA00007446"/>
    </source>
</evidence>
<evidence type="ECO:0000256" key="13">
    <source>
        <dbReference type="ARBA" id="ARBA00023060"/>
    </source>
</evidence>
<evidence type="ECO:0000256" key="14">
    <source>
        <dbReference type="SAM" id="MobiDB-lite"/>
    </source>
</evidence>
<dbReference type="GO" id="GO:0008174">
    <property type="term" value="F:mRNA methyltransferase activity"/>
    <property type="evidence" value="ECO:0007669"/>
    <property type="project" value="UniProtKB-UniRule"/>
</dbReference>
<comment type="similarity">
    <text evidence="2">Belongs to the icosahedral plant coat protein family.</text>
</comment>
<proteinExistence type="inferred from homology"/>
<feature type="domain" description="RdRp catalytic" evidence="16">
    <location>
        <begin position="665"/>
        <end position="774"/>
    </location>
</feature>
<dbReference type="Pfam" id="PF00978">
    <property type="entry name" value="RdRP_2"/>
    <property type="match status" value="1"/>
</dbReference>
<feature type="transmembrane region" description="Helical" evidence="15">
    <location>
        <begin position="391"/>
        <end position="411"/>
    </location>
</feature>
<accession>A0A6M9Z8W4</accession>
<evidence type="ECO:0000256" key="15">
    <source>
        <dbReference type="SAM" id="Phobius"/>
    </source>
</evidence>
<dbReference type="GO" id="GO:0003723">
    <property type="term" value="F:RNA binding"/>
    <property type="evidence" value="ECO:0007669"/>
    <property type="project" value="InterPro"/>
</dbReference>
<evidence type="ECO:0000256" key="7">
    <source>
        <dbReference type="ARBA" id="ARBA00022679"/>
    </source>
</evidence>
<feature type="transmembrane region" description="Helical" evidence="15">
    <location>
        <begin position="969"/>
        <end position="987"/>
    </location>
</feature>
<dbReference type="PROSITE" id="PS50507">
    <property type="entry name" value="RDRP_SSRNA_POS"/>
    <property type="match status" value="1"/>
</dbReference>
<evidence type="ECO:0000256" key="6">
    <source>
        <dbReference type="ARBA" id="ARBA00022670"/>
    </source>
</evidence>
<dbReference type="Pfam" id="PF00729">
    <property type="entry name" value="Viral_coat"/>
    <property type="match status" value="1"/>
</dbReference>
<dbReference type="GO" id="GO:0003968">
    <property type="term" value="F:RNA-directed RNA polymerase activity"/>
    <property type="evidence" value="ECO:0007669"/>
    <property type="project" value="UniProtKB-KW"/>
</dbReference>
<dbReference type="GO" id="GO:0016556">
    <property type="term" value="P:mRNA modification"/>
    <property type="evidence" value="ECO:0007669"/>
    <property type="project" value="InterPro"/>
</dbReference>
<dbReference type="GO" id="GO:0006508">
    <property type="term" value="P:proteolysis"/>
    <property type="evidence" value="ECO:0007669"/>
    <property type="project" value="UniProtKB-KW"/>
</dbReference>
<dbReference type="GO" id="GO:0005524">
    <property type="term" value="F:ATP binding"/>
    <property type="evidence" value="ECO:0007669"/>
    <property type="project" value="UniProtKB-KW"/>
</dbReference>
<evidence type="ECO:0000313" key="18">
    <source>
        <dbReference type="EMBL" id="QKN88958.1"/>
    </source>
</evidence>
<feature type="region of interest" description="Disordered" evidence="14">
    <location>
        <begin position="1035"/>
        <end position="1055"/>
    </location>
</feature>
<evidence type="ECO:0000256" key="11">
    <source>
        <dbReference type="ARBA" id="ARBA00022844"/>
    </source>
</evidence>
<evidence type="ECO:0000256" key="5">
    <source>
        <dbReference type="ARBA" id="ARBA00022561"/>
    </source>
</evidence>
<name>A0A6M9Z8W4_9VIRU</name>
<dbReference type="InterPro" id="IPR001788">
    <property type="entry name" value="RNA-dep_RNA_pol_alsuvir"/>
</dbReference>
<dbReference type="GO" id="GO:0039694">
    <property type="term" value="P:viral RNA genome replication"/>
    <property type="evidence" value="ECO:0007669"/>
    <property type="project" value="InterPro"/>
</dbReference>
<keyword evidence="9" id="KW-0378">Hydrolase</keyword>
<keyword evidence="7" id="KW-0808">Transferase</keyword>
<dbReference type="GO" id="GO:0006396">
    <property type="term" value="P:RNA processing"/>
    <property type="evidence" value="ECO:0007669"/>
    <property type="project" value="InterPro"/>
</dbReference>
<keyword evidence="15" id="KW-0812">Transmembrane</keyword>
<keyword evidence="15" id="KW-1133">Transmembrane helix</keyword>
<organism evidence="18">
    <name type="scientific">Picornavirales sp</name>
    <dbReference type="NCBI Taxonomy" id="1955153"/>
    <lineage>
        <taxon>Viruses</taxon>
        <taxon>Riboviria</taxon>
        <taxon>Orthornavirae</taxon>
        <taxon>Pisuviricota</taxon>
        <taxon>Pisoniviricetes</taxon>
        <taxon>Picornavirales</taxon>
    </lineage>
</organism>
<dbReference type="InterPro" id="IPR043646">
    <property type="entry name" value="Chropara_Vmeth_dom"/>
</dbReference>
<dbReference type="GO" id="GO:0008234">
    <property type="term" value="F:cysteine-type peptidase activity"/>
    <property type="evidence" value="ECO:0007669"/>
    <property type="project" value="UniProtKB-KW"/>
</dbReference>
<evidence type="ECO:0000256" key="3">
    <source>
        <dbReference type="ARBA" id="ARBA00018091"/>
    </source>
</evidence>
<dbReference type="Gene3D" id="2.60.120.20">
    <property type="match status" value="1"/>
</dbReference>
<dbReference type="PROSITE" id="PS51743">
    <property type="entry name" value="ALPHAVIRUS_MT"/>
    <property type="match status" value="1"/>
</dbReference>
<evidence type="ECO:0000256" key="1">
    <source>
        <dbReference type="ARBA" id="ARBA00004328"/>
    </source>
</evidence>
<dbReference type="InterPro" id="IPR029053">
    <property type="entry name" value="Viral_coat"/>
</dbReference>
<evidence type="ECO:0000259" key="17">
    <source>
        <dbReference type="PROSITE" id="PS51743"/>
    </source>
</evidence>
<dbReference type="GO" id="GO:0006351">
    <property type="term" value="P:DNA-templated transcription"/>
    <property type="evidence" value="ECO:0007669"/>
    <property type="project" value="InterPro"/>
</dbReference>
<evidence type="ECO:0000256" key="9">
    <source>
        <dbReference type="ARBA" id="ARBA00022807"/>
    </source>
</evidence>
<sequence length="1438" mass="162174">MEKALNFPAVPFLRPPKSKPDHAAVLPKLPGRTKVSYRLTKSVFWNKAKLDQLARFHPGDLSTLKCYNSFNEHPLAASCRIVAEAIAISFCIKKLFSMDMTNGILGDVGGNPSRHAKNGRKYIHSMSPSIIHSDLARKPTENSCEHMWENCACHIYSITFSVHALYYIEPEVIASALHKQLLPLHYAVVHDYTSKPENLYEGEIECTYSNNLVQAHAAGNSRAYVHPIPYWIAHGYINLEGCYLSAHQAGRFGQDIVYFIQRHDGQYTSKFDFPSSKQLTQEELMDKICINHAPVGLVDKYTYSKFMKSVLYAISQDRDLDVDPEVARHHVSRWYHSDVRLLSKHAEIPLETELAISSLNDTLTTLRSKTGWIMRMYLESVRRFGTAEFKLGLFGMVLAIIVGFVTLNWLINSFFDLWDWIHEIFVDIIHFITYKVLDVHNSITMELPANVRVLSFKKYVIDHCMGRTETEVSPDKCSRFPNYNPFHFCRAKCRAFPLIYNPTHVPVYHRNCYHNYYDAVCNRFLRPVSYDPEVWERVRIPEELIEAAAYVKRHIKPLEFEEWIQRFPPAKEKTLRRGFDRTINYAADDDGYFDQKIFLKFEGVKSVTKSARVIGGSTPEFSFDLGRWMVPLTELLAEVLNKNSKYYFPLHDSSEEVAEFLCSMDEMLDNDFKVFDSSQVPPALKILRDFYVLCGLPDNIIGCLWRIHTKAPCNAKYFFFITGGHRISGLGDTLVGNTILNFIITSFVHPALEKMVGKGDDSVTDVEPWPDLETCADRFLSLGFEAKLRIVNRNNVEFCSKLLIPVKGGYTMGPKIGRLIAKTFWCKHTNFDAKAQQNHLKSVVTGLWKDISHVPILNQLHPFVSFKPGIVNEYSLHNAKMYEPSLETVEYYSKRYGLSVSDLANYEIKDYTLPIELDDEIIRRVIDVDWGEEDTSHLLLDKETNGKAYVSDFDYSVFYGPFLEETLKYWIGWPMVLFIGLLESYFAGSYYNIIMHIFLYMLPLPIGILLHSLHNFLVIRRLGPKVKLNIISNMPKNKGKKQSKTKKNNKQSKNQSLGTIVRRALAQGLRSGGSALGGFIAPGVGATVGRNLGAGVSKILGFGDYKVHSNTLVSAPQFGKNNNEIRIRHREFISNVTGSTSFAVSGYDINPGNASLFPWLHTIAGSYQQYKVNGMVFYFNSTSASALNSTNTALGTVMMATNYDVAEPDFANKQTLLTSYFANSAKPAEDLMHAIECAMDQRPVDVMYIDHGGESTDDPAMYQLGRFQLATEGMQAAATIGELWVSYDITLMKPRAGTVALSTRIANAAWSTVSPLGTVQTQPTGTFVKVRATVTAGFDTIDLTPYRGRKIIVCVIWKGTTLSGANFSYSTNGLTSVNTFDSGTQHLVGTWANTVGAIRLGAYLVSATTDDDPFIIVFNPVLTSGTPTFVDVIINSFV</sequence>
<keyword evidence="11" id="KW-0946">Virion</keyword>
<keyword evidence="10" id="KW-0067">ATP-binding</keyword>
<dbReference type="InterPro" id="IPR007094">
    <property type="entry name" value="RNA-dir_pol_PSvirus"/>
</dbReference>
<dbReference type="InterPro" id="IPR002588">
    <property type="entry name" value="Alphavirus-like_MT_dom"/>
</dbReference>
<protein>
    <recommendedName>
        <fullName evidence="3">Capsid protein</fullName>
    </recommendedName>
</protein>
<evidence type="ECO:0000256" key="10">
    <source>
        <dbReference type="ARBA" id="ARBA00022840"/>
    </source>
</evidence>
<comment type="subcellular location">
    <subcellularLocation>
        <location evidence="1">Virion</location>
    </subcellularLocation>
</comment>
<feature type="compositionally biased region" description="Basic residues" evidence="14">
    <location>
        <begin position="1037"/>
        <end position="1050"/>
    </location>
</feature>
<reference evidence="18" key="1">
    <citation type="submission" date="2020-01" db="EMBL/GenBank/DDBJ databases">
        <title>Viral genomes from wild and zoo birds in China.</title>
        <authorList>
            <person name="Lu J."/>
            <person name="Shan T."/>
            <person name="Yang S."/>
            <person name="Zhang W."/>
        </authorList>
    </citation>
    <scope>NUCLEOTIDE SEQUENCE</scope>
    <source>
        <strain evidence="18">Zftfla02rna2</strain>
    </source>
</reference>
<keyword evidence="6" id="KW-0645">Protease</keyword>
<keyword evidence="13" id="KW-1142">T=3 icosahedral capsid protein</keyword>
<evidence type="ECO:0000256" key="12">
    <source>
        <dbReference type="ARBA" id="ARBA00022953"/>
    </source>
</evidence>
<feature type="domain" description="Alphavirus-like MT" evidence="17">
    <location>
        <begin position="64"/>
        <end position="237"/>
    </location>
</feature>
<keyword evidence="8" id="KW-0548">Nucleotidyltransferase</keyword>
<dbReference type="SUPFAM" id="SSF56672">
    <property type="entry name" value="DNA/RNA polymerases"/>
    <property type="match status" value="1"/>
</dbReference>